<keyword evidence="1" id="KW-1133">Transmembrane helix</keyword>
<protein>
    <recommendedName>
        <fullName evidence="4">DUF2007 domain-containing protein</fullName>
    </recommendedName>
</protein>
<feature type="transmembrane region" description="Helical" evidence="1">
    <location>
        <begin position="116"/>
        <end position="133"/>
    </location>
</feature>
<evidence type="ECO:0000256" key="1">
    <source>
        <dbReference type="SAM" id="Phobius"/>
    </source>
</evidence>
<dbReference type="RefSeq" id="WP_230525740.1">
    <property type="nucleotide sequence ID" value="NZ_JAJGAK010000001.1"/>
</dbReference>
<keyword evidence="1" id="KW-0812">Transmembrane</keyword>
<proteinExistence type="predicted"/>
<keyword evidence="1" id="KW-0472">Membrane</keyword>
<name>A0ABS8JF12_9GAMM</name>
<keyword evidence="3" id="KW-1185">Reference proteome</keyword>
<evidence type="ECO:0008006" key="4">
    <source>
        <dbReference type="Google" id="ProtNLM"/>
    </source>
</evidence>
<dbReference type="EMBL" id="JAJGAK010000001">
    <property type="protein sequence ID" value="MCC8362115.1"/>
    <property type="molecule type" value="Genomic_DNA"/>
</dbReference>
<dbReference type="Proteomes" id="UP001165293">
    <property type="component" value="Unassembled WGS sequence"/>
</dbReference>
<organism evidence="2 3">
    <name type="scientific">Noviluteimonas lactosilytica</name>
    <dbReference type="NCBI Taxonomy" id="2888523"/>
    <lineage>
        <taxon>Bacteria</taxon>
        <taxon>Pseudomonadati</taxon>
        <taxon>Pseudomonadota</taxon>
        <taxon>Gammaproteobacteria</taxon>
        <taxon>Lysobacterales</taxon>
        <taxon>Lysobacteraceae</taxon>
        <taxon>Noviluteimonas</taxon>
    </lineage>
</organism>
<evidence type="ECO:0000313" key="2">
    <source>
        <dbReference type="EMBL" id="MCC8362115.1"/>
    </source>
</evidence>
<evidence type="ECO:0000313" key="3">
    <source>
        <dbReference type="Proteomes" id="UP001165293"/>
    </source>
</evidence>
<gene>
    <name evidence="2" type="ORF">LK996_03370</name>
</gene>
<reference evidence="2" key="1">
    <citation type="submission" date="2021-10" db="EMBL/GenBank/DDBJ databases">
        <authorList>
            <person name="Lyu M."/>
            <person name="Wang X."/>
            <person name="Meng X."/>
            <person name="Xu K."/>
        </authorList>
    </citation>
    <scope>NUCLEOTIDE SEQUENCE</scope>
    <source>
        <strain evidence="2">A6</strain>
    </source>
</reference>
<comment type="caution">
    <text evidence="2">The sequence shown here is derived from an EMBL/GenBank/DDBJ whole genome shotgun (WGS) entry which is preliminary data.</text>
</comment>
<sequence>MRQVFSSARLENVEGIAKMLEEHGIEVRITHGRSYKGGWGGRRTYRDEERGGPLPAVWVIKSEDQPLARQLLRDAGLLDTTRGGSDSYLPDASIHGGGGGEVRVATPTRRAFRYKIGLLIAIVVAVALAWMASSRMGKTPTTTQAPAATAPAATSTGALAASATVAPAIAAPAEVDPVPNAYPVDTPPALATTLAAVELATHATPVACLRIDGTPATPDITATLPKTTRFECTDVADAQVLVLDVRGYRTDGSGTGTVELAVTSAAPSGQATTQVRTLLVRRTELQWRVLRVLSVR</sequence>
<accession>A0ABS8JF12</accession>